<dbReference type="EMBL" id="JACVVK020000016">
    <property type="protein sequence ID" value="KAK7504151.1"/>
    <property type="molecule type" value="Genomic_DNA"/>
</dbReference>
<sequence length="131" mass="14323">MADSAKTLTIRQNDPKRDFEIRPAGYVAYQFWPETFYVHSTHNSGDSAPRGCSIGSYNTQYCLHECTRGAKSLDSEPVHCGLLLYLLTPGWLANTDSGLAGDVPQKPQEELVVLCPVSDSGHSCRADSNTS</sequence>
<evidence type="ECO:0000313" key="2">
    <source>
        <dbReference type="Proteomes" id="UP001519460"/>
    </source>
</evidence>
<name>A0ABD0LYD2_9CAEN</name>
<gene>
    <name evidence="1" type="ORF">BaRGS_00004455</name>
</gene>
<keyword evidence="2" id="KW-1185">Reference proteome</keyword>
<organism evidence="1 2">
    <name type="scientific">Batillaria attramentaria</name>
    <dbReference type="NCBI Taxonomy" id="370345"/>
    <lineage>
        <taxon>Eukaryota</taxon>
        <taxon>Metazoa</taxon>
        <taxon>Spiralia</taxon>
        <taxon>Lophotrochozoa</taxon>
        <taxon>Mollusca</taxon>
        <taxon>Gastropoda</taxon>
        <taxon>Caenogastropoda</taxon>
        <taxon>Sorbeoconcha</taxon>
        <taxon>Cerithioidea</taxon>
        <taxon>Batillariidae</taxon>
        <taxon>Batillaria</taxon>
    </lineage>
</organism>
<dbReference type="Proteomes" id="UP001519460">
    <property type="component" value="Unassembled WGS sequence"/>
</dbReference>
<reference evidence="1 2" key="1">
    <citation type="journal article" date="2023" name="Sci. Data">
        <title>Genome assembly of the Korean intertidal mud-creeper Batillaria attramentaria.</title>
        <authorList>
            <person name="Patra A.K."/>
            <person name="Ho P.T."/>
            <person name="Jun S."/>
            <person name="Lee S.J."/>
            <person name="Kim Y."/>
            <person name="Won Y.J."/>
        </authorList>
    </citation>
    <scope>NUCLEOTIDE SEQUENCE [LARGE SCALE GENOMIC DNA]</scope>
    <source>
        <strain evidence="1">Wonlab-2016</strain>
    </source>
</reference>
<protein>
    <submittedName>
        <fullName evidence="1">Uncharacterized protein</fullName>
    </submittedName>
</protein>
<proteinExistence type="predicted"/>
<accession>A0ABD0LYD2</accession>
<dbReference type="AlphaFoldDB" id="A0ABD0LYD2"/>
<comment type="caution">
    <text evidence="1">The sequence shown here is derived from an EMBL/GenBank/DDBJ whole genome shotgun (WGS) entry which is preliminary data.</text>
</comment>
<evidence type="ECO:0000313" key="1">
    <source>
        <dbReference type="EMBL" id="KAK7504151.1"/>
    </source>
</evidence>